<evidence type="ECO:0000313" key="15">
    <source>
        <dbReference type="WBParaSite" id="Hba_15353"/>
    </source>
</evidence>
<dbReference type="Proteomes" id="UP000095283">
    <property type="component" value="Unplaced"/>
</dbReference>
<keyword evidence="6 11" id="KW-0720">Serine protease</keyword>
<evidence type="ECO:0000256" key="1">
    <source>
        <dbReference type="ARBA" id="ARBA00005325"/>
    </source>
</evidence>
<dbReference type="PANTHER" id="PTHR42884">
    <property type="entry name" value="PROPROTEIN CONVERTASE SUBTILISIN/KEXIN-RELATED"/>
    <property type="match status" value="1"/>
</dbReference>
<keyword evidence="3" id="KW-0165">Cleavage on pair of basic residues</keyword>
<dbReference type="GO" id="GO:0000139">
    <property type="term" value="C:Golgi membrane"/>
    <property type="evidence" value="ECO:0007669"/>
    <property type="project" value="TreeGrafter"/>
</dbReference>
<evidence type="ECO:0000313" key="14">
    <source>
        <dbReference type="Proteomes" id="UP000095283"/>
    </source>
</evidence>
<dbReference type="SUPFAM" id="SSF49785">
    <property type="entry name" value="Galactose-binding domain-like"/>
    <property type="match status" value="1"/>
</dbReference>
<dbReference type="InterPro" id="IPR015500">
    <property type="entry name" value="Peptidase_S8_subtilisin-rel"/>
</dbReference>
<evidence type="ECO:0000256" key="3">
    <source>
        <dbReference type="ARBA" id="ARBA00022685"/>
    </source>
</evidence>
<dbReference type="InterPro" id="IPR036852">
    <property type="entry name" value="Peptidase_S8/S53_dom_sf"/>
</dbReference>
<evidence type="ECO:0000256" key="7">
    <source>
        <dbReference type="ARBA" id="ARBA00023145"/>
    </source>
</evidence>
<dbReference type="WBParaSite" id="Hba_15353">
    <property type="protein sequence ID" value="Hba_15353"/>
    <property type="gene ID" value="Hba_15353"/>
</dbReference>
<keyword evidence="14" id="KW-1185">Reference proteome</keyword>
<evidence type="ECO:0000259" key="12">
    <source>
        <dbReference type="Pfam" id="PF00082"/>
    </source>
</evidence>
<dbReference type="SUPFAM" id="SSF52743">
    <property type="entry name" value="Subtilisin-like"/>
    <property type="match status" value="1"/>
</dbReference>
<evidence type="ECO:0000256" key="9">
    <source>
        <dbReference type="ARBA" id="ARBA00023180"/>
    </source>
</evidence>
<keyword evidence="5 11" id="KW-0378">Hydrolase</keyword>
<dbReference type="PROSITE" id="PS00137">
    <property type="entry name" value="SUBTILASE_HIS"/>
    <property type="match status" value="1"/>
</dbReference>
<dbReference type="PANTHER" id="PTHR42884:SF33">
    <property type="entry name" value="ENDOPROTEASE AEX-5"/>
    <property type="match status" value="1"/>
</dbReference>
<comment type="similarity">
    <text evidence="1">Belongs to the peptidase S8 family. Furin subfamily.</text>
</comment>
<dbReference type="FunFam" id="3.40.50.200:FF:000021">
    <property type="entry name" value="Proprotein convertase subtilisin/kexin type 5a"/>
    <property type="match status" value="1"/>
</dbReference>
<keyword evidence="2 11" id="KW-0645">Protease</keyword>
<accession>A0A1I7XCI8</accession>
<sequence>MRIEEAWKAGFTGRGVSVSILDDGLDYHHNDLRDAFTAEISFDFTNNRPDPTPENGPQFSHGTHCAGIVSMTANNSRCGVGAAYGARLGGLKMLGESQIVNDAIEGDALAYALEHVDIYSVSWGPRDDGRSVERPQELAAKALERGAKMCLANINIWGDMQGRNGLGSLYVWASGNGGLQDDDCAMDGYASNKYTLTFGIASSEGISPWYAEGCPAIMASVNEGTRKISGMVTTDVGNRCTTFAGSSAAAPLAASILALTLEANPQLSQRDVQHLIVRTADPTSLMNSSARGWKTNGAGLHYSRFFGFGTMNALKMVQVAQKWTSVEGERTCSKDIVLQNGTFSSLSPLTTQISFEGCQGTYGEVNFVERVELAVSVTHGRRGAVHIYLTSPMATRSCLFRCATSTASAWLQYLENDIHYSHLSEQCMISAPLGPLLVPNKLIFPYSLVTIPETVRITKGGSGRLVASLCRLLGREDKGCVEDGNERKGEVASSAVNDNAPKAVLDVVVFDPILNVLTDSSRLLPLAER</sequence>
<keyword evidence="9" id="KW-0325">Glycoprotein</keyword>
<dbReference type="InterPro" id="IPR034182">
    <property type="entry name" value="Kexin/furin"/>
</dbReference>
<dbReference type="InterPro" id="IPR000209">
    <property type="entry name" value="Peptidase_S8/S53_dom"/>
</dbReference>
<dbReference type="InterPro" id="IPR002884">
    <property type="entry name" value="P_dom"/>
</dbReference>
<name>A0A1I7XCI8_HETBA</name>
<dbReference type="Pfam" id="PF01483">
    <property type="entry name" value="P_proprotein"/>
    <property type="match status" value="1"/>
</dbReference>
<evidence type="ECO:0000256" key="5">
    <source>
        <dbReference type="ARBA" id="ARBA00022801"/>
    </source>
</evidence>
<dbReference type="InterPro" id="IPR022398">
    <property type="entry name" value="Peptidase_S8_His-AS"/>
</dbReference>
<feature type="active site" description="Charge relay system" evidence="10 11">
    <location>
        <position position="22"/>
    </location>
</feature>
<evidence type="ECO:0000256" key="10">
    <source>
        <dbReference type="PIRSR" id="PIRSR615500-1"/>
    </source>
</evidence>
<feature type="active site" description="Charge relay system" evidence="10 11">
    <location>
        <position position="61"/>
    </location>
</feature>
<dbReference type="Gene3D" id="3.40.50.200">
    <property type="entry name" value="Peptidase S8/S53 domain"/>
    <property type="match status" value="1"/>
</dbReference>
<reference evidence="15" key="1">
    <citation type="submission" date="2016-11" db="UniProtKB">
        <authorList>
            <consortium name="WormBaseParasite"/>
        </authorList>
    </citation>
    <scope>IDENTIFICATION</scope>
</reference>
<dbReference type="Pfam" id="PF00082">
    <property type="entry name" value="Peptidase_S8"/>
    <property type="match status" value="1"/>
</dbReference>
<dbReference type="InterPro" id="IPR008979">
    <property type="entry name" value="Galactose-bd-like_sf"/>
</dbReference>
<feature type="domain" description="P/Homo B" evidence="13">
    <location>
        <begin position="368"/>
        <end position="401"/>
    </location>
</feature>
<dbReference type="PROSITE" id="PS51892">
    <property type="entry name" value="SUBTILASE"/>
    <property type="match status" value="1"/>
</dbReference>
<dbReference type="PRINTS" id="PR00723">
    <property type="entry name" value="SUBTILISIN"/>
</dbReference>
<protein>
    <submittedName>
        <fullName evidence="15">P/Homo B domain-containing protein</fullName>
    </submittedName>
</protein>
<dbReference type="InterPro" id="IPR023827">
    <property type="entry name" value="Peptidase_S8_Asp-AS"/>
</dbReference>
<dbReference type="GO" id="GO:0005802">
    <property type="term" value="C:trans-Golgi network"/>
    <property type="evidence" value="ECO:0007669"/>
    <property type="project" value="TreeGrafter"/>
</dbReference>
<dbReference type="GO" id="GO:0016485">
    <property type="term" value="P:protein processing"/>
    <property type="evidence" value="ECO:0007669"/>
    <property type="project" value="TreeGrafter"/>
</dbReference>
<evidence type="ECO:0000256" key="8">
    <source>
        <dbReference type="ARBA" id="ARBA00023157"/>
    </source>
</evidence>
<proteinExistence type="inferred from homology"/>
<keyword evidence="4" id="KW-0732">Signal</keyword>
<evidence type="ECO:0000256" key="4">
    <source>
        <dbReference type="ARBA" id="ARBA00022729"/>
    </source>
</evidence>
<organism evidence="14 15">
    <name type="scientific">Heterorhabditis bacteriophora</name>
    <name type="common">Entomopathogenic nematode worm</name>
    <dbReference type="NCBI Taxonomy" id="37862"/>
    <lineage>
        <taxon>Eukaryota</taxon>
        <taxon>Metazoa</taxon>
        <taxon>Ecdysozoa</taxon>
        <taxon>Nematoda</taxon>
        <taxon>Chromadorea</taxon>
        <taxon>Rhabditida</taxon>
        <taxon>Rhabditina</taxon>
        <taxon>Rhabditomorpha</taxon>
        <taxon>Strongyloidea</taxon>
        <taxon>Heterorhabditidae</taxon>
        <taxon>Heterorhabditis</taxon>
    </lineage>
</organism>
<evidence type="ECO:0000259" key="13">
    <source>
        <dbReference type="Pfam" id="PF01483"/>
    </source>
</evidence>
<keyword evidence="7" id="KW-0865">Zymogen</keyword>
<dbReference type="GO" id="GO:0004252">
    <property type="term" value="F:serine-type endopeptidase activity"/>
    <property type="evidence" value="ECO:0007669"/>
    <property type="project" value="UniProtKB-UniRule"/>
</dbReference>
<evidence type="ECO:0000256" key="2">
    <source>
        <dbReference type="ARBA" id="ARBA00022670"/>
    </source>
</evidence>
<keyword evidence="8" id="KW-1015">Disulfide bond</keyword>
<dbReference type="PROSITE" id="PS00136">
    <property type="entry name" value="SUBTILASE_ASP"/>
    <property type="match status" value="1"/>
</dbReference>
<dbReference type="AlphaFoldDB" id="A0A1I7XCI8"/>
<feature type="domain" description="Peptidase S8/S53" evidence="12">
    <location>
        <begin position="13"/>
        <end position="309"/>
    </location>
</feature>
<evidence type="ECO:0000256" key="6">
    <source>
        <dbReference type="ARBA" id="ARBA00022825"/>
    </source>
</evidence>
<evidence type="ECO:0000256" key="11">
    <source>
        <dbReference type="PROSITE-ProRule" id="PRU01240"/>
    </source>
</evidence>
<feature type="active site" description="Charge relay system" evidence="10 11">
    <location>
        <position position="247"/>
    </location>
</feature>
<dbReference type="CDD" id="cd04059">
    <property type="entry name" value="Peptidases_S8_Protein_convertases_Kexins_Furin-like"/>
    <property type="match status" value="1"/>
</dbReference>
<dbReference type="Gene3D" id="2.60.120.260">
    <property type="entry name" value="Galactose-binding domain-like"/>
    <property type="match status" value="1"/>
</dbReference>